<feature type="domain" description="Multidrug resistance protein MdtA-like barrel-sandwich hybrid" evidence="6">
    <location>
        <begin position="40"/>
        <end position="228"/>
    </location>
</feature>
<dbReference type="EMBL" id="BSPQ01000021">
    <property type="protein sequence ID" value="GLS92390.1"/>
    <property type="molecule type" value="Genomic_DNA"/>
</dbReference>
<evidence type="ECO:0000256" key="4">
    <source>
        <dbReference type="ARBA" id="ARBA00022989"/>
    </source>
</evidence>
<evidence type="ECO:0000256" key="1">
    <source>
        <dbReference type="ARBA" id="ARBA00004167"/>
    </source>
</evidence>
<evidence type="ECO:0000256" key="3">
    <source>
        <dbReference type="ARBA" id="ARBA00022692"/>
    </source>
</evidence>
<evidence type="ECO:0000259" key="7">
    <source>
        <dbReference type="Pfam" id="PF25963"/>
    </source>
</evidence>
<reference evidence="9" key="1">
    <citation type="journal article" date="2019" name="Int. J. Syst. Evol. Microbiol.">
        <title>The Global Catalogue of Microorganisms (GCM) 10K type strain sequencing project: providing services to taxonomists for standard genome sequencing and annotation.</title>
        <authorList>
            <consortium name="The Broad Institute Genomics Platform"/>
            <consortium name="The Broad Institute Genome Sequencing Center for Infectious Disease"/>
            <person name="Wu L."/>
            <person name="Ma J."/>
        </authorList>
    </citation>
    <scope>NUCLEOTIDE SEQUENCE [LARGE SCALE GENOMIC DNA]</scope>
    <source>
        <strain evidence="9">NBRC 103166</strain>
    </source>
</reference>
<evidence type="ECO:0000256" key="2">
    <source>
        <dbReference type="ARBA" id="ARBA00009477"/>
    </source>
</evidence>
<sequence>MKKPFIAVTLILTALLVVTFSIYQPNTITTDNAYVQSDVTSISPEVSGQVNKVYVKDNQWINKGAPLFSIDDKDFVANKKIAISLLDVANAALSANQTQIEMQEIKIAQAGQTIHSSEANAVYQRAELQRYTSLLNKQSVSTNQFEAQRSTSIDSESLLASAKLGLTAEQKQYQALLAQRLQLSAQLEQAQANLRLVNIALERTIIKAPLDGFITNRQVQVGKYVTPGMGLITMVPNYIWVEANFKETQLETLKKGQTVEVVLDMFSDRKLTGHVTSITPATGSQFSLLPAQNATGNFVKVVQRVPVRIQLDIPDDLKQRIYPGLSATVAISTLTSETTVIN</sequence>
<keyword evidence="3" id="KW-0812">Transmembrane</keyword>
<comment type="subcellular location">
    <subcellularLocation>
        <location evidence="1">Membrane</location>
        <topology evidence="1">Single-pass membrane protein</topology>
    </subcellularLocation>
</comment>
<dbReference type="RefSeq" id="WP_284205492.1">
    <property type="nucleotide sequence ID" value="NZ_BSPQ01000021.1"/>
</dbReference>
<evidence type="ECO:0000256" key="5">
    <source>
        <dbReference type="ARBA" id="ARBA00023136"/>
    </source>
</evidence>
<keyword evidence="4" id="KW-1133">Transmembrane helix</keyword>
<accession>A0ABQ6E5C8</accession>
<dbReference type="SUPFAM" id="SSF111369">
    <property type="entry name" value="HlyD-like secretion proteins"/>
    <property type="match status" value="1"/>
</dbReference>
<dbReference type="InterPro" id="IPR050739">
    <property type="entry name" value="MFP"/>
</dbReference>
<dbReference type="PANTHER" id="PTHR30386">
    <property type="entry name" value="MEMBRANE FUSION SUBUNIT OF EMRAB-TOLC MULTIDRUG EFFLUX PUMP"/>
    <property type="match status" value="1"/>
</dbReference>
<dbReference type="InterPro" id="IPR058625">
    <property type="entry name" value="MdtA-like_BSH"/>
</dbReference>
<organism evidence="8 9">
    <name type="scientific">Psychromonas marina</name>
    <dbReference type="NCBI Taxonomy" id="88364"/>
    <lineage>
        <taxon>Bacteria</taxon>
        <taxon>Pseudomonadati</taxon>
        <taxon>Pseudomonadota</taxon>
        <taxon>Gammaproteobacteria</taxon>
        <taxon>Alteromonadales</taxon>
        <taxon>Psychromonadaceae</taxon>
        <taxon>Psychromonas</taxon>
    </lineage>
</organism>
<feature type="domain" description="p-hydroxybenzoic acid efflux pump subunit AaeA-like beta-barrel" evidence="7">
    <location>
        <begin position="240"/>
        <end position="331"/>
    </location>
</feature>
<keyword evidence="5" id="KW-0472">Membrane</keyword>
<dbReference type="Pfam" id="PF25917">
    <property type="entry name" value="BSH_RND"/>
    <property type="match status" value="1"/>
</dbReference>
<comment type="caution">
    <text evidence="8">The sequence shown here is derived from an EMBL/GenBank/DDBJ whole genome shotgun (WGS) entry which is preliminary data.</text>
</comment>
<dbReference type="Gene3D" id="2.40.50.100">
    <property type="match status" value="1"/>
</dbReference>
<protein>
    <submittedName>
        <fullName evidence="8">Secretion protein HlyD</fullName>
    </submittedName>
</protein>
<gene>
    <name evidence="8" type="ORF">GCM10007916_34610</name>
</gene>
<dbReference type="Gene3D" id="1.10.287.470">
    <property type="entry name" value="Helix hairpin bin"/>
    <property type="match status" value="1"/>
</dbReference>
<dbReference type="Pfam" id="PF25963">
    <property type="entry name" value="Beta-barrel_AAEA"/>
    <property type="match status" value="1"/>
</dbReference>
<evidence type="ECO:0000313" key="8">
    <source>
        <dbReference type="EMBL" id="GLS92390.1"/>
    </source>
</evidence>
<comment type="similarity">
    <text evidence="2">Belongs to the membrane fusion protein (MFP) (TC 8.A.1) family.</text>
</comment>
<proteinExistence type="inferred from homology"/>
<name>A0ABQ6E5C8_9GAMM</name>
<dbReference type="Proteomes" id="UP001157353">
    <property type="component" value="Unassembled WGS sequence"/>
</dbReference>
<keyword evidence="9" id="KW-1185">Reference proteome</keyword>
<dbReference type="InterPro" id="IPR058634">
    <property type="entry name" value="AaeA-lik-b-barrel"/>
</dbReference>
<dbReference type="Gene3D" id="2.40.30.170">
    <property type="match status" value="1"/>
</dbReference>
<evidence type="ECO:0000259" key="6">
    <source>
        <dbReference type="Pfam" id="PF25917"/>
    </source>
</evidence>
<dbReference type="PANTHER" id="PTHR30386:SF26">
    <property type="entry name" value="TRANSPORT PROTEIN COMB"/>
    <property type="match status" value="1"/>
</dbReference>
<evidence type="ECO:0000313" key="9">
    <source>
        <dbReference type="Proteomes" id="UP001157353"/>
    </source>
</evidence>